<dbReference type="EMBL" id="CP021121">
    <property type="protein sequence ID" value="ARQ68776.1"/>
    <property type="molecule type" value="Genomic_DNA"/>
</dbReference>
<dbReference type="Proteomes" id="UP000194218">
    <property type="component" value="Chromosome"/>
</dbReference>
<evidence type="ECO:0008006" key="5">
    <source>
        <dbReference type="Google" id="ProtNLM"/>
    </source>
</evidence>
<feature type="region of interest" description="Disordered" evidence="1">
    <location>
        <begin position="21"/>
        <end position="58"/>
    </location>
</feature>
<dbReference type="InterPro" id="IPR036278">
    <property type="entry name" value="Sialidase_sf"/>
</dbReference>
<keyword evidence="2" id="KW-0732">Signal</keyword>
<dbReference type="KEGG" id="smao:CAG99_07815"/>
<reference evidence="3 4" key="1">
    <citation type="submission" date="2017-05" db="EMBL/GenBank/DDBJ databases">
        <title>Complete genome sequence of Streptomyces sp. SCSIO 03032 revealed the diverse biosynthetic pathways for its bioactive secondary metabolites.</title>
        <authorList>
            <person name="Ma L."/>
            <person name="Zhu Y."/>
            <person name="Zhang W."/>
            <person name="Zhang G."/>
            <person name="Tian X."/>
            <person name="Zhang S."/>
            <person name="Zhang C."/>
        </authorList>
    </citation>
    <scope>NUCLEOTIDE SEQUENCE [LARGE SCALE GENOMIC DNA]</scope>
    <source>
        <strain evidence="3 4">SCSIO 03032</strain>
    </source>
</reference>
<feature type="region of interest" description="Disordered" evidence="1">
    <location>
        <begin position="133"/>
        <end position="161"/>
    </location>
</feature>
<dbReference type="InterPro" id="IPR015943">
    <property type="entry name" value="WD40/YVTN_repeat-like_dom_sf"/>
</dbReference>
<dbReference type="AlphaFoldDB" id="A0A1W7CVQ2"/>
<dbReference type="PROSITE" id="PS51257">
    <property type="entry name" value="PROKAR_LIPOPROTEIN"/>
    <property type="match status" value="1"/>
</dbReference>
<sequence>MRQRPGLAAVAMLATALLACTPGGTEEPGRPTPSAPAPVSPPTPMPSAEPPRIPSADGMPAQDVALQFADPAHAFALLTDCPDRGACTISLAVLEDGGGWHLRDTPLRGTAGDGTDRALEVAGPGSARLIQRDGTGGTKSWLSTDGGRTWRTASAKPTGTTEEIPEGATLVAGDTDAPGDIWDSWDAWDTGGNGEQVEVLMPDTAEYRVLAEQPPLDVVRRLGQLPDGTYWAQGHATGNGDPAVAVTRDRGRSWELLAQPPTPPGHSHNAEVRSLVAAGDALFAFETGVLLADIHRGTTAGALIAIHRSDDGGRSWERVWTGGGGTVPRSLLGTPIAAADGSLVVYADDGIFTSRDGGVSFENTRVGPPPERPALTRAGYLLTGLGTPGHYRISADGFTWHTIVLGEAVG</sequence>
<dbReference type="RefSeq" id="WP_086158280.1">
    <property type="nucleotide sequence ID" value="NZ_CP021121.1"/>
</dbReference>
<dbReference type="OrthoDB" id="3333087at2"/>
<dbReference type="CDD" id="cd15482">
    <property type="entry name" value="Sialidase_non-viral"/>
    <property type="match status" value="1"/>
</dbReference>
<gene>
    <name evidence="3" type="ORF">CAG99_07815</name>
</gene>
<dbReference type="SUPFAM" id="SSF50939">
    <property type="entry name" value="Sialidases"/>
    <property type="match status" value="1"/>
</dbReference>
<accession>A0A1W7CVQ2</accession>
<evidence type="ECO:0000256" key="2">
    <source>
        <dbReference type="SAM" id="SignalP"/>
    </source>
</evidence>
<feature type="chain" id="PRO_5039473357" description="Exo-alpha-sialidase" evidence="2">
    <location>
        <begin position="20"/>
        <end position="410"/>
    </location>
</feature>
<keyword evidence="4" id="KW-1185">Reference proteome</keyword>
<feature type="compositionally biased region" description="Pro residues" evidence="1">
    <location>
        <begin position="30"/>
        <end position="53"/>
    </location>
</feature>
<feature type="signal peptide" evidence="2">
    <location>
        <begin position="1"/>
        <end position="19"/>
    </location>
</feature>
<organism evidence="3 4">
    <name type="scientific">Streptomyces marincola</name>
    <dbReference type="NCBI Taxonomy" id="2878388"/>
    <lineage>
        <taxon>Bacteria</taxon>
        <taxon>Bacillati</taxon>
        <taxon>Actinomycetota</taxon>
        <taxon>Actinomycetes</taxon>
        <taxon>Kitasatosporales</taxon>
        <taxon>Streptomycetaceae</taxon>
        <taxon>Streptomyces</taxon>
    </lineage>
</organism>
<dbReference type="Gene3D" id="2.130.10.10">
    <property type="entry name" value="YVTN repeat-like/Quinoprotein amine dehydrogenase"/>
    <property type="match status" value="1"/>
</dbReference>
<evidence type="ECO:0000313" key="3">
    <source>
        <dbReference type="EMBL" id="ARQ68776.1"/>
    </source>
</evidence>
<evidence type="ECO:0000256" key="1">
    <source>
        <dbReference type="SAM" id="MobiDB-lite"/>
    </source>
</evidence>
<name>A0A1W7CVQ2_9ACTN</name>
<proteinExistence type="predicted"/>
<feature type="compositionally biased region" description="Polar residues" evidence="1">
    <location>
        <begin position="151"/>
        <end position="161"/>
    </location>
</feature>
<protein>
    <recommendedName>
        <fullName evidence="5">Exo-alpha-sialidase</fullName>
    </recommendedName>
</protein>
<evidence type="ECO:0000313" key="4">
    <source>
        <dbReference type="Proteomes" id="UP000194218"/>
    </source>
</evidence>